<dbReference type="Proteomes" id="UP001066276">
    <property type="component" value="Chromosome 4_1"/>
</dbReference>
<evidence type="ECO:0000256" key="1">
    <source>
        <dbReference type="SAM" id="MobiDB-lite"/>
    </source>
</evidence>
<feature type="compositionally biased region" description="Basic and acidic residues" evidence="1">
    <location>
        <begin position="263"/>
        <end position="272"/>
    </location>
</feature>
<protein>
    <submittedName>
        <fullName evidence="2">Uncharacterized protein</fullName>
    </submittedName>
</protein>
<accession>A0AAV7T0W2</accession>
<organism evidence="2 3">
    <name type="scientific">Pleurodeles waltl</name>
    <name type="common">Iberian ribbed newt</name>
    <dbReference type="NCBI Taxonomy" id="8319"/>
    <lineage>
        <taxon>Eukaryota</taxon>
        <taxon>Metazoa</taxon>
        <taxon>Chordata</taxon>
        <taxon>Craniata</taxon>
        <taxon>Vertebrata</taxon>
        <taxon>Euteleostomi</taxon>
        <taxon>Amphibia</taxon>
        <taxon>Batrachia</taxon>
        <taxon>Caudata</taxon>
        <taxon>Salamandroidea</taxon>
        <taxon>Salamandridae</taxon>
        <taxon>Pleurodelinae</taxon>
        <taxon>Pleurodeles</taxon>
    </lineage>
</organism>
<feature type="region of interest" description="Disordered" evidence="1">
    <location>
        <begin position="168"/>
        <end position="195"/>
    </location>
</feature>
<evidence type="ECO:0000313" key="2">
    <source>
        <dbReference type="EMBL" id="KAJ1169673.1"/>
    </source>
</evidence>
<sequence length="370" mass="40651">MVITSQKLMMGRTYILKTPSGKTCGHDYGNIGNLEEQIPDPLPAIQGKEGEEEASAITGNPDIRVPEGLERDNGLNAQRALFIETAEGEDAEEGDAERRGRTPNPLRRTQEKAQRSLSPGDTTTGKEGPEGRELCHVTGGTWLNQVRSCLQDSLRLIIGREGSYGRGEECKRGVRGGEQEGRIEEGHRHRTECRPDETCGHDYGNIGNPEERIPDPLPAIQGEEDASAITGNRDIRVPEGLERDNGLKVQRALFIETAEGDDLEKGDAERRGRTPNQSRRTQEKAQRSPSPGDTTMGKEGPEGRELRHVPGGTWLNQVQSCLQDSLRLIIGTEGSYGREEECKRGVRGGEQEGKREVLKKGTGTVTRNTN</sequence>
<evidence type="ECO:0000313" key="3">
    <source>
        <dbReference type="Proteomes" id="UP001066276"/>
    </source>
</evidence>
<reference evidence="2" key="1">
    <citation type="journal article" date="2022" name="bioRxiv">
        <title>Sequencing and chromosome-scale assembly of the giantPleurodeles waltlgenome.</title>
        <authorList>
            <person name="Brown T."/>
            <person name="Elewa A."/>
            <person name="Iarovenko S."/>
            <person name="Subramanian E."/>
            <person name="Araus A.J."/>
            <person name="Petzold A."/>
            <person name="Susuki M."/>
            <person name="Suzuki K.-i.T."/>
            <person name="Hayashi T."/>
            <person name="Toyoda A."/>
            <person name="Oliveira C."/>
            <person name="Osipova E."/>
            <person name="Leigh N.D."/>
            <person name="Simon A."/>
            <person name="Yun M.H."/>
        </authorList>
    </citation>
    <scope>NUCLEOTIDE SEQUENCE</scope>
    <source>
        <strain evidence="2">20211129_DDA</strain>
        <tissue evidence="2">Liver</tissue>
    </source>
</reference>
<dbReference type="EMBL" id="JANPWB010000007">
    <property type="protein sequence ID" value="KAJ1169673.1"/>
    <property type="molecule type" value="Genomic_DNA"/>
</dbReference>
<gene>
    <name evidence="2" type="ORF">NDU88_001564</name>
</gene>
<comment type="caution">
    <text evidence="2">The sequence shown here is derived from an EMBL/GenBank/DDBJ whole genome shotgun (WGS) entry which is preliminary data.</text>
</comment>
<feature type="compositionally biased region" description="Basic and acidic residues" evidence="1">
    <location>
        <begin position="336"/>
        <end position="359"/>
    </location>
</feature>
<dbReference type="AlphaFoldDB" id="A0AAV7T0W2"/>
<keyword evidence="3" id="KW-1185">Reference proteome</keyword>
<name>A0AAV7T0W2_PLEWA</name>
<feature type="compositionally biased region" description="Polar residues" evidence="1">
    <location>
        <begin position="115"/>
        <end position="125"/>
    </location>
</feature>
<feature type="region of interest" description="Disordered" evidence="1">
    <location>
        <begin position="85"/>
        <end position="133"/>
    </location>
</feature>
<feature type="compositionally biased region" description="Acidic residues" evidence="1">
    <location>
        <begin position="86"/>
        <end position="95"/>
    </location>
</feature>
<feature type="region of interest" description="Disordered" evidence="1">
    <location>
        <begin position="336"/>
        <end position="370"/>
    </location>
</feature>
<feature type="compositionally biased region" description="Basic and acidic residues" evidence="1">
    <location>
        <begin position="299"/>
        <end position="308"/>
    </location>
</feature>
<feature type="region of interest" description="Disordered" evidence="1">
    <location>
        <begin position="260"/>
        <end position="310"/>
    </location>
</feature>
<feature type="region of interest" description="Disordered" evidence="1">
    <location>
        <begin position="42"/>
        <end position="69"/>
    </location>
</feature>
<proteinExistence type="predicted"/>